<dbReference type="RefSeq" id="WP_090500330.1">
    <property type="nucleotide sequence ID" value="NZ_FOWX01000010.1"/>
</dbReference>
<dbReference type="AlphaFoldDB" id="A0A1I5QBE1"/>
<proteinExistence type="predicted"/>
<dbReference type="InterPro" id="IPR027023">
    <property type="entry name" value="Put_LipoPS_kinase_InaA"/>
</dbReference>
<evidence type="ECO:0000313" key="2">
    <source>
        <dbReference type="Proteomes" id="UP000198784"/>
    </source>
</evidence>
<dbReference type="STRING" id="289003.SAMN05216190_11097"/>
<dbReference type="GO" id="GO:0016301">
    <property type="term" value="F:kinase activity"/>
    <property type="evidence" value="ECO:0007669"/>
    <property type="project" value="UniProtKB-KW"/>
</dbReference>
<dbReference type="InterPro" id="IPR011009">
    <property type="entry name" value="Kinase-like_dom_sf"/>
</dbReference>
<evidence type="ECO:0000313" key="1">
    <source>
        <dbReference type="EMBL" id="SFP43629.1"/>
    </source>
</evidence>
<keyword evidence="1" id="KW-0808">Transferase</keyword>
<dbReference type="OrthoDB" id="5405319at2"/>
<gene>
    <name evidence="1" type="ORF">SAMN05216190_11097</name>
</gene>
<sequence length="243" mass="28556">MHRPLILPAREALTSTFQRWWNTQGEWVEAPNQRRDGESGVQRLQRRGPSLPALYCKRQVGHLYRSLLHPFGRPTILRERQALNALARIGIRVPKIVYCGARQEAGKWQALLVTEELQGFVSLHDWYRGKLHEQWGMRIHRQLLQNLGLTLSRLHHAHWQHGCCYPKHVFIKVHGQADVAWVEIALLDLEKSRRRLRRSAASRHDLRQLYRHRQDMPECDWRLLRLAYDASFANPGGVYRHAS</sequence>
<organism evidence="1 2">
    <name type="scientific">Pseudomonas borbori</name>
    <dbReference type="NCBI Taxonomy" id="289003"/>
    <lineage>
        <taxon>Bacteria</taxon>
        <taxon>Pseudomonadati</taxon>
        <taxon>Pseudomonadota</taxon>
        <taxon>Gammaproteobacteria</taxon>
        <taxon>Pseudomonadales</taxon>
        <taxon>Pseudomonadaceae</taxon>
        <taxon>Pseudomonas</taxon>
    </lineage>
</organism>
<accession>A0A1I5QBE1</accession>
<dbReference type="EMBL" id="FOWX01000010">
    <property type="protein sequence ID" value="SFP43629.1"/>
    <property type="molecule type" value="Genomic_DNA"/>
</dbReference>
<name>A0A1I5QBE1_9PSED</name>
<dbReference type="Pfam" id="PF06293">
    <property type="entry name" value="Kdo"/>
    <property type="match status" value="1"/>
</dbReference>
<keyword evidence="2" id="KW-1185">Reference proteome</keyword>
<dbReference type="PIRSF" id="PIRSF026326">
    <property type="entry name" value="InaA"/>
    <property type="match status" value="1"/>
</dbReference>
<keyword evidence="1" id="KW-0418">Kinase</keyword>
<protein>
    <submittedName>
        <fullName evidence="1">Lipopolysaccharide kinase (Kdo/WaaP) family protein</fullName>
    </submittedName>
</protein>
<reference evidence="2" key="1">
    <citation type="submission" date="2016-10" db="EMBL/GenBank/DDBJ databases">
        <authorList>
            <person name="Varghese N."/>
            <person name="Submissions S."/>
        </authorList>
    </citation>
    <scope>NUCLEOTIDE SEQUENCE [LARGE SCALE GENOMIC DNA]</scope>
    <source>
        <strain evidence="2">DSM 17834</strain>
    </source>
</reference>
<dbReference type="SUPFAM" id="SSF56112">
    <property type="entry name" value="Protein kinase-like (PK-like)"/>
    <property type="match status" value="1"/>
</dbReference>
<dbReference type="Proteomes" id="UP000198784">
    <property type="component" value="Unassembled WGS sequence"/>
</dbReference>